<evidence type="ECO:0000313" key="10">
    <source>
        <dbReference type="EMBL" id="PLX15803.1"/>
    </source>
</evidence>
<dbReference type="InterPro" id="IPR050138">
    <property type="entry name" value="DHOase/Allantoinase_Hydrolase"/>
</dbReference>
<evidence type="ECO:0000313" key="11">
    <source>
        <dbReference type="Proteomes" id="UP000234857"/>
    </source>
</evidence>
<accession>A0A2N5ZAU5</accession>
<evidence type="ECO:0000256" key="7">
    <source>
        <dbReference type="ARBA" id="ARBA00022801"/>
    </source>
</evidence>
<evidence type="ECO:0000256" key="1">
    <source>
        <dbReference type="ARBA" id="ARBA00001947"/>
    </source>
</evidence>
<dbReference type="GO" id="GO:0004038">
    <property type="term" value="F:allantoinase activity"/>
    <property type="evidence" value="ECO:0007669"/>
    <property type="project" value="InterPro"/>
</dbReference>
<dbReference type="GO" id="GO:0050897">
    <property type="term" value="F:cobalt ion binding"/>
    <property type="evidence" value="ECO:0007669"/>
    <property type="project" value="InterPro"/>
</dbReference>
<organism evidence="10 11">
    <name type="scientific">Muiribacterium halophilum</name>
    <dbReference type="NCBI Taxonomy" id="2053465"/>
    <lineage>
        <taxon>Bacteria</taxon>
        <taxon>Candidatus Muiribacteriota</taxon>
        <taxon>Candidatus Muiribacteriia</taxon>
        <taxon>Candidatus Muiribacteriales</taxon>
        <taxon>Candidatus Muiribacteriaceae</taxon>
        <taxon>Candidatus Muiribacterium</taxon>
    </lineage>
</organism>
<dbReference type="InterPro" id="IPR011059">
    <property type="entry name" value="Metal-dep_hydrolase_composite"/>
</dbReference>
<dbReference type="GO" id="GO:0006145">
    <property type="term" value="P:purine nucleobase catabolic process"/>
    <property type="evidence" value="ECO:0007669"/>
    <property type="project" value="TreeGrafter"/>
</dbReference>
<keyword evidence="6" id="KW-0479">Metal-binding</keyword>
<feature type="domain" description="Amidohydrolase-related" evidence="9">
    <location>
        <begin position="51"/>
        <end position="416"/>
    </location>
</feature>
<comment type="similarity">
    <text evidence="4">Belongs to the metallo-dependent hydrolases superfamily. DHOase family. Class I DHOase subfamily.</text>
</comment>
<keyword evidence="8" id="KW-0862">Zinc</keyword>
<dbReference type="PANTHER" id="PTHR43668">
    <property type="entry name" value="ALLANTOINASE"/>
    <property type="match status" value="1"/>
</dbReference>
<comment type="cofactor">
    <cofactor evidence="1">
        <name>Zn(2+)</name>
        <dbReference type="ChEBI" id="CHEBI:29105"/>
    </cofactor>
</comment>
<dbReference type="GO" id="GO:0005737">
    <property type="term" value="C:cytoplasm"/>
    <property type="evidence" value="ECO:0007669"/>
    <property type="project" value="TreeGrafter"/>
</dbReference>
<dbReference type="Gene3D" id="2.30.40.10">
    <property type="entry name" value="Urease, subunit C, domain 1"/>
    <property type="match status" value="1"/>
</dbReference>
<evidence type="ECO:0000256" key="6">
    <source>
        <dbReference type="ARBA" id="ARBA00022723"/>
    </source>
</evidence>
<dbReference type="NCBIfam" id="TIGR00857">
    <property type="entry name" value="pyrC_multi"/>
    <property type="match status" value="1"/>
</dbReference>
<dbReference type="AlphaFoldDB" id="A0A2N5ZAU5"/>
<proteinExistence type="inferred from homology"/>
<gene>
    <name evidence="10" type="primary">allB</name>
    <name evidence="10" type="ORF">C0601_11995</name>
</gene>
<dbReference type="FunFam" id="3.20.20.140:FF:000174">
    <property type="entry name" value="Dihydropyrimidinase-related protein 2"/>
    <property type="match status" value="1"/>
</dbReference>
<comment type="function">
    <text evidence="2">Catalyzes the reversible cyclization of carbamoyl aspartate to dihydroorotate.</text>
</comment>
<dbReference type="InterPro" id="IPR032466">
    <property type="entry name" value="Metal_Hydrolase"/>
</dbReference>
<evidence type="ECO:0000256" key="5">
    <source>
        <dbReference type="ARBA" id="ARBA00011881"/>
    </source>
</evidence>
<dbReference type="InterPro" id="IPR006680">
    <property type="entry name" value="Amidohydro-rel"/>
</dbReference>
<comment type="caution">
    <text evidence="10">The sequence shown here is derived from an EMBL/GenBank/DDBJ whole genome shotgun (WGS) entry which is preliminary data.</text>
</comment>
<dbReference type="SUPFAM" id="SSF51556">
    <property type="entry name" value="Metallo-dependent hydrolases"/>
    <property type="match status" value="1"/>
</dbReference>
<sequence length="459" mass="52448">MADRLLLKNAHVFYKNSLRKLDIYCEGGVIIEVATDIKITDAQVLDLSDKYVLPGAIDSHVHFNDPGFIHREDFFTGSKASLKGGITTVIDMPSSNIPQVKNIELLNAKLDIIREKSNCDFSLFGGVTQDEVEKKQLQETIRLYDEGVCGIKLFMSTSNPAFKHLNNGHLLETIKHFSNTGMLLVIHAEDFDICDYNIRVSKLKNRNYPLAWVEARPAKAEINAVQTAITLAKDHNIRLHFVHISTKKALEEIKLAKKHGMDITCETNPYYLEFTQDDIDKFGNLSKITPPLRSREDRISLWQGINSGHIDTLSSNHSPYEYHTEKEFDGANIWNVYSGTPETEFLFPYMFSEGFLKHRIDLIKLVDTLCVNPSKRFGLYPKKGLIQIGSDADFVVIDPEKEMIVKNENMASKSKFTLFDNFTFKGLFEKTFLRGNLVYTSEQGLIKERSGRYIKRIRY</sequence>
<dbReference type="SUPFAM" id="SSF51338">
    <property type="entry name" value="Composite domain of metallo-dependent hydrolases"/>
    <property type="match status" value="1"/>
</dbReference>
<evidence type="ECO:0000256" key="3">
    <source>
        <dbReference type="ARBA" id="ARBA00008829"/>
    </source>
</evidence>
<comment type="subunit">
    <text evidence="5">Homotetramer.</text>
</comment>
<dbReference type="GO" id="GO:0000256">
    <property type="term" value="P:allantoin catabolic process"/>
    <property type="evidence" value="ECO:0007669"/>
    <property type="project" value="InterPro"/>
</dbReference>
<dbReference type="EMBL" id="PKTG01000129">
    <property type="protein sequence ID" value="PLX15803.1"/>
    <property type="molecule type" value="Genomic_DNA"/>
</dbReference>
<dbReference type="Proteomes" id="UP000234857">
    <property type="component" value="Unassembled WGS sequence"/>
</dbReference>
<dbReference type="Pfam" id="PF01979">
    <property type="entry name" value="Amidohydro_1"/>
    <property type="match status" value="1"/>
</dbReference>
<protein>
    <submittedName>
        <fullName evidence="10">Allantoinase AllB</fullName>
    </submittedName>
</protein>
<dbReference type="InterPro" id="IPR002195">
    <property type="entry name" value="Dihydroorotase_CS"/>
</dbReference>
<comment type="similarity">
    <text evidence="3">Belongs to the metallo-dependent hydrolases superfamily. Hydantoinase/dihydropyrimidinase family.</text>
</comment>
<reference evidence="10 11" key="1">
    <citation type="submission" date="2017-11" db="EMBL/GenBank/DDBJ databases">
        <title>Genome-resolved metagenomics identifies genetic mobility, metabolic interactions, and unexpected diversity in perchlorate-reducing communities.</title>
        <authorList>
            <person name="Barnum T.P."/>
            <person name="Figueroa I.A."/>
            <person name="Carlstrom C.I."/>
            <person name="Lucas L.N."/>
            <person name="Engelbrektson A.L."/>
            <person name="Coates J.D."/>
        </authorList>
    </citation>
    <scope>NUCLEOTIDE SEQUENCE [LARGE SCALE GENOMIC DNA]</scope>
    <source>
        <strain evidence="10">BM706</strain>
    </source>
</reference>
<name>A0A2N5ZAU5_MUIH1</name>
<dbReference type="PROSITE" id="PS00482">
    <property type="entry name" value="DIHYDROOROTASE_1"/>
    <property type="match status" value="1"/>
</dbReference>
<keyword evidence="7" id="KW-0378">Hydrolase</keyword>
<dbReference type="GO" id="GO:0008270">
    <property type="term" value="F:zinc ion binding"/>
    <property type="evidence" value="ECO:0007669"/>
    <property type="project" value="InterPro"/>
</dbReference>
<evidence type="ECO:0000259" key="9">
    <source>
        <dbReference type="Pfam" id="PF01979"/>
    </source>
</evidence>
<dbReference type="NCBIfam" id="TIGR03178">
    <property type="entry name" value="allantoinase"/>
    <property type="match status" value="1"/>
</dbReference>
<dbReference type="PANTHER" id="PTHR43668:SF4">
    <property type="entry name" value="ALLANTOINASE"/>
    <property type="match status" value="1"/>
</dbReference>
<dbReference type="Gene3D" id="3.20.20.140">
    <property type="entry name" value="Metal-dependent hydrolases"/>
    <property type="match status" value="1"/>
</dbReference>
<dbReference type="InterPro" id="IPR017593">
    <property type="entry name" value="Allantoinase"/>
</dbReference>
<evidence type="ECO:0000256" key="8">
    <source>
        <dbReference type="ARBA" id="ARBA00022833"/>
    </source>
</evidence>
<evidence type="ECO:0000256" key="2">
    <source>
        <dbReference type="ARBA" id="ARBA00002368"/>
    </source>
</evidence>
<evidence type="ECO:0000256" key="4">
    <source>
        <dbReference type="ARBA" id="ARBA00010286"/>
    </source>
</evidence>